<evidence type="ECO:0000313" key="2">
    <source>
        <dbReference type="Proteomes" id="UP000821845"/>
    </source>
</evidence>
<accession>A0ACB7S272</accession>
<sequence>MWLAASVALAYGEKRAAVGDASAAMHQAKSPLGKRGSNEAAKMYSSAPELCSRGAASSRHSITAIPSSSHSMPDLTRAGAVPWWGDPMMAMMMQRPGFAPGYPQPPLTMMPSYASGIGAALQQVASAGILSQPSGSQASFIPYPIPIPLPMQIPGVGGGGGGGSGVTIITGGPPAAPQPLYPYPYGSPYHYPPLEQQPQGNAMAEAAAMMMMMQQMRSMMSRRDSSRRRRPKSRDAEPDSQVPTPPLSVDTTAGGKDTKLAAKAKSDSVGSQAKKGITTAEEDKGSKKSVVKPEEDKGRKDADRSVQDGEISEVLKRDKAGGKEAEGKADGGSEQAQKDASANKAAGASGSAPKTQEGTQETPGKGPDTNAPSLSLNFPSTTALGHHMESTEEETEARRPFNYIGVCCYALFVGFLLCLVVMAIAPTILWTLLELLGVLKPESKEKPADIEKDNITSHFHTFESDVVATRAPFVDIAETFGEIGVDDDLQDGAFAALDAERNYTDSVFDWLLILGNQSSSPSSPPPTMNDRFPQPQRERRTVQNRTWWRRSHVTKTYSRPYLSPLDLGAVNDGNAQSLPKGNNESVGGDQSVNTADTVESSRGGSSPASHASQDAGGSVVPPSTESAASTKSAIRELMDNLLQGRSKASKRPSTLWPLQDMFPFLPSTVYFEWFPTEQTRTTVARRRRSRRRGIGVTLSFQLPEVPTPDIGKIVFYKVFRDFGDEETTSA</sequence>
<reference evidence="1" key="1">
    <citation type="submission" date="2020-05" db="EMBL/GenBank/DDBJ databases">
        <title>Large-scale comparative analyses of tick genomes elucidate their genetic diversity and vector capacities.</title>
        <authorList>
            <person name="Jia N."/>
            <person name="Wang J."/>
            <person name="Shi W."/>
            <person name="Du L."/>
            <person name="Sun Y."/>
            <person name="Zhan W."/>
            <person name="Jiang J."/>
            <person name="Wang Q."/>
            <person name="Zhang B."/>
            <person name="Ji P."/>
            <person name="Sakyi L.B."/>
            <person name="Cui X."/>
            <person name="Yuan T."/>
            <person name="Jiang B."/>
            <person name="Yang W."/>
            <person name="Lam T.T.-Y."/>
            <person name="Chang Q."/>
            <person name="Ding S."/>
            <person name="Wang X."/>
            <person name="Zhu J."/>
            <person name="Ruan X."/>
            <person name="Zhao L."/>
            <person name="Wei J."/>
            <person name="Que T."/>
            <person name="Du C."/>
            <person name="Cheng J."/>
            <person name="Dai P."/>
            <person name="Han X."/>
            <person name="Huang E."/>
            <person name="Gao Y."/>
            <person name="Liu J."/>
            <person name="Shao H."/>
            <person name="Ye R."/>
            <person name="Li L."/>
            <person name="Wei W."/>
            <person name="Wang X."/>
            <person name="Wang C."/>
            <person name="Yang T."/>
            <person name="Huo Q."/>
            <person name="Li W."/>
            <person name="Guo W."/>
            <person name="Chen H."/>
            <person name="Zhou L."/>
            <person name="Ni X."/>
            <person name="Tian J."/>
            <person name="Zhou Y."/>
            <person name="Sheng Y."/>
            <person name="Liu T."/>
            <person name="Pan Y."/>
            <person name="Xia L."/>
            <person name="Li J."/>
            <person name="Zhao F."/>
            <person name="Cao W."/>
        </authorList>
    </citation>
    <scope>NUCLEOTIDE SEQUENCE</scope>
    <source>
        <strain evidence="1">Hyas-2018</strain>
    </source>
</reference>
<proteinExistence type="predicted"/>
<dbReference type="Proteomes" id="UP000821845">
    <property type="component" value="Chromosome 6"/>
</dbReference>
<evidence type="ECO:0000313" key="1">
    <source>
        <dbReference type="EMBL" id="KAH6928993.1"/>
    </source>
</evidence>
<gene>
    <name evidence="1" type="ORF">HPB50_022370</name>
</gene>
<comment type="caution">
    <text evidence="1">The sequence shown here is derived from an EMBL/GenBank/DDBJ whole genome shotgun (WGS) entry which is preliminary data.</text>
</comment>
<dbReference type="EMBL" id="CM023486">
    <property type="protein sequence ID" value="KAH6928993.1"/>
    <property type="molecule type" value="Genomic_DNA"/>
</dbReference>
<name>A0ACB7S272_HYAAI</name>
<keyword evidence="2" id="KW-1185">Reference proteome</keyword>
<organism evidence="1 2">
    <name type="scientific">Hyalomma asiaticum</name>
    <name type="common">Tick</name>
    <dbReference type="NCBI Taxonomy" id="266040"/>
    <lineage>
        <taxon>Eukaryota</taxon>
        <taxon>Metazoa</taxon>
        <taxon>Ecdysozoa</taxon>
        <taxon>Arthropoda</taxon>
        <taxon>Chelicerata</taxon>
        <taxon>Arachnida</taxon>
        <taxon>Acari</taxon>
        <taxon>Parasitiformes</taxon>
        <taxon>Ixodida</taxon>
        <taxon>Ixodoidea</taxon>
        <taxon>Ixodidae</taxon>
        <taxon>Hyalomminae</taxon>
        <taxon>Hyalomma</taxon>
    </lineage>
</organism>
<protein>
    <submittedName>
        <fullName evidence="1">Uncharacterized protein</fullName>
    </submittedName>
</protein>